<protein>
    <recommendedName>
        <fullName evidence="3">Tetratricopeptide repeat protein</fullName>
    </recommendedName>
</protein>
<reference evidence="1 2" key="1">
    <citation type="submission" date="2018-01" db="EMBL/GenBank/DDBJ databases">
        <title>Draft genome sequence of Streptomyces sp. 13K301.</title>
        <authorList>
            <person name="Sahin N."/>
            <person name="Saygin H."/>
            <person name="Ay H."/>
        </authorList>
    </citation>
    <scope>NUCLEOTIDE SEQUENCE [LARGE SCALE GENOMIC DNA]</scope>
    <source>
        <strain evidence="1 2">13K301</strain>
    </source>
</reference>
<gene>
    <name evidence="1" type="ORF">C1J00_03660</name>
</gene>
<keyword evidence="2" id="KW-1185">Reference proteome</keyword>
<evidence type="ECO:0000313" key="1">
    <source>
        <dbReference type="EMBL" id="PNG23481.1"/>
    </source>
</evidence>
<comment type="caution">
    <text evidence="1">The sequence shown here is derived from an EMBL/GenBank/DDBJ whole genome shotgun (WGS) entry which is preliminary data.</text>
</comment>
<evidence type="ECO:0000313" key="2">
    <source>
        <dbReference type="Proteomes" id="UP000235943"/>
    </source>
</evidence>
<dbReference type="EMBL" id="POUC01000014">
    <property type="protein sequence ID" value="PNG23481.1"/>
    <property type="molecule type" value="Genomic_DNA"/>
</dbReference>
<accession>A0A2N8TWV3</accession>
<organism evidence="1 2">
    <name type="scientific">Streptomyces cahuitamycinicus</name>
    <dbReference type="NCBI Taxonomy" id="2070367"/>
    <lineage>
        <taxon>Bacteria</taxon>
        <taxon>Bacillati</taxon>
        <taxon>Actinomycetota</taxon>
        <taxon>Actinomycetes</taxon>
        <taxon>Kitasatosporales</taxon>
        <taxon>Streptomycetaceae</taxon>
        <taxon>Streptomyces</taxon>
    </lineage>
</organism>
<dbReference type="Proteomes" id="UP000235943">
    <property type="component" value="Unassembled WGS sequence"/>
</dbReference>
<sequence length="621" mass="67002">MDLDRLLSEEVPCERVPELLRRARASLPGPDSSKLRQAVALSNLSQAHLAAYRCTGEVSHWEDSVDAARQALGLVPEGRAERRTLSGNLAGCLSYGRAVGDQEEAIELWQETMRGLREGSTQHAELLGRIGQAHVALHELRHRPEDLERGLDHLERALGSARLPDVERAPLTMGLAAALLERCRRVSGDPADAVRAVDLLEELERTDGASTVVGLADALAVNLEAARQEVVRTGADPAALDTVPEPAAGESGTRLLPGLASSGLPAQLAATRSAMSMALSGRLSEADRAIALADRHLGDMAPDDPSRAPMLCDAAHHLLARAHHRRRAQPQLADQDVREALDGAREAHRVAVGVHVAGAAVMLAQCLTQRYAETADRSARDLDEAIGLLEGVLRSPGRRPDIVPPARHRYAEALLLRGIRDGSAEDFTRALELRATDAERLRKGTPKRAFAEAGLAQMLHIRAASTGSSDDWAEASNRSRQVVRTLAAITPTTALDAARTWADRAWEGHRPREAAEAYGWLLQLLHRVAITQTTRADKETVLVEAATAGQRAAPVHTAAGRFQDAAVVLETARAVILAESLDRERFAVGTLRTARPDLAARYERAMLRLEQATQAYDEAGA</sequence>
<evidence type="ECO:0008006" key="3">
    <source>
        <dbReference type="Google" id="ProtNLM"/>
    </source>
</evidence>
<dbReference type="Gene3D" id="1.25.40.10">
    <property type="entry name" value="Tetratricopeptide repeat domain"/>
    <property type="match status" value="2"/>
</dbReference>
<dbReference type="AlphaFoldDB" id="A0A2N8TWV3"/>
<proteinExistence type="predicted"/>
<name>A0A2N8TWV3_9ACTN</name>
<dbReference type="InterPro" id="IPR011990">
    <property type="entry name" value="TPR-like_helical_dom_sf"/>
</dbReference>